<dbReference type="Pfam" id="PF08240">
    <property type="entry name" value="ADH_N"/>
    <property type="match status" value="1"/>
</dbReference>
<dbReference type="STRING" id="927083.DB32_007983"/>
<keyword evidence="4" id="KW-1185">Reference proteome</keyword>
<dbReference type="InterPro" id="IPR018750">
    <property type="entry name" value="DUF2306_membrane"/>
</dbReference>
<dbReference type="Proteomes" id="UP000034883">
    <property type="component" value="Chromosome"/>
</dbReference>
<evidence type="ECO:0000313" key="4">
    <source>
        <dbReference type="Proteomes" id="UP000034883"/>
    </source>
</evidence>
<evidence type="ECO:0000259" key="2">
    <source>
        <dbReference type="SMART" id="SM00829"/>
    </source>
</evidence>
<protein>
    <recommendedName>
        <fullName evidence="2">Enoyl reductase (ER) domain-containing protein</fullName>
    </recommendedName>
</protein>
<name>A0A0F6SHQ1_9BACT</name>
<feature type="transmembrane region" description="Helical" evidence="1">
    <location>
        <begin position="131"/>
        <end position="150"/>
    </location>
</feature>
<keyword evidence="1" id="KW-0812">Transmembrane</keyword>
<sequence>MPTLAGVARLLALAIGDPTLAENARFAADPIPAIVHVVSATTFSVLGALQLAPGMRRRALGWHRAAGRVLAPLGLAAALSGLWMTLVYPPGPLDGSALFAMRLVAGTAMAGFVVAGLVAVRRRDFVAHGAWMTRAYAIGIGAGTQALTHVPLVLVDGLQSEASHAAAMGAGWAINVVVAEWALQRRRHVGPVMRAVVYERYGGPEVLRIAEVPRPTPGPGQVLVRVACASINAADARLMRADPFLARLANGLFRPRRRILGVDVAGIVVAVGPGVTKHAIGDAVMGDTFLDGLGGFAEHVCVSERSLVGVPEGLSFAEAAAVPLASITAISALARARLAPGASIEIYGAGGGVGTFLVQIAKARGLRVTAVCGPKSVELVRSLGADRVLDRSAGDADDERYDAVLGVNGHRPLAAHRARLAPRGTYVMVGGANAQIFEALLLGWRRFRGGEQRIEVLTLDEAPRTAELEEARALLATGALRPVIDRVFPLAEAADAMRYVERGHVRGKVVLDARSDEFGGAHPSTSS</sequence>
<dbReference type="SUPFAM" id="SSF50129">
    <property type="entry name" value="GroES-like"/>
    <property type="match status" value="1"/>
</dbReference>
<dbReference type="EMBL" id="CP011125">
    <property type="protein sequence ID" value="AKF10834.1"/>
    <property type="molecule type" value="Genomic_DNA"/>
</dbReference>
<dbReference type="Pfam" id="PF10067">
    <property type="entry name" value="DUF2306"/>
    <property type="match status" value="1"/>
</dbReference>
<dbReference type="GO" id="GO:0016491">
    <property type="term" value="F:oxidoreductase activity"/>
    <property type="evidence" value="ECO:0007669"/>
    <property type="project" value="InterPro"/>
</dbReference>
<dbReference type="AlphaFoldDB" id="A0A0F6SHQ1"/>
<dbReference type="InterPro" id="IPR020843">
    <property type="entry name" value="ER"/>
</dbReference>
<dbReference type="InterPro" id="IPR013154">
    <property type="entry name" value="ADH-like_N"/>
</dbReference>
<dbReference type="PANTHER" id="PTHR44013">
    <property type="entry name" value="ZINC-TYPE ALCOHOL DEHYDROGENASE-LIKE PROTEIN C16A3.02C"/>
    <property type="match status" value="1"/>
</dbReference>
<dbReference type="SMART" id="SM00829">
    <property type="entry name" value="PKS_ER"/>
    <property type="match status" value="1"/>
</dbReference>
<dbReference type="KEGG" id="samy:DB32_007983"/>
<feature type="domain" description="Enoyl reductase (ER)" evidence="2">
    <location>
        <begin position="202"/>
        <end position="511"/>
    </location>
</feature>
<feature type="transmembrane region" description="Helical" evidence="1">
    <location>
        <begin position="98"/>
        <end position="119"/>
    </location>
</feature>
<reference evidence="3 4" key="1">
    <citation type="submission" date="2015-03" db="EMBL/GenBank/DDBJ databases">
        <title>Genome assembly of Sandaracinus amylolyticus DSM 53668.</title>
        <authorList>
            <person name="Sharma G."/>
            <person name="Subramanian S."/>
        </authorList>
    </citation>
    <scope>NUCLEOTIDE SEQUENCE [LARGE SCALE GENOMIC DNA]</scope>
    <source>
        <strain evidence="3 4">DSM 53668</strain>
    </source>
</reference>
<dbReference type="InterPro" id="IPR052733">
    <property type="entry name" value="Chloroplast_QOR"/>
</dbReference>
<keyword evidence="1" id="KW-0472">Membrane</keyword>
<proteinExistence type="predicted"/>
<accession>A0A0F6SHQ1</accession>
<evidence type="ECO:0000256" key="1">
    <source>
        <dbReference type="SAM" id="Phobius"/>
    </source>
</evidence>
<dbReference type="Pfam" id="PF13602">
    <property type="entry name" value="ADH_zinc_N_2"/>
    <property type="match status" value="1"/>
</dbReference>
<dbReference type="InterPro" id="IPR011032">
    <property type="entry name" value="GroES-like_sf"/>
</dbReference>
<feature type="transmembrane region" description="Helical" evidence="1">
    <location>
        <begin position="33"/>
        <end position="53"/>
    </location>
</feature>
<feature type="transmembrane region" description="Helical" evidence="1">
    <location>
        <begin position="65"/>
        <end position="86"/>
    </location>
</feature>
<keyword evidence="1" id="KW-1133">Transmembrane helix</keyword>
<dbReference type="InterPro" id="IPR036291">
    <property type="entry name" value="NAD(P)-bd_dom_sf"/>
</dbReference>
<dbReference type="Gene3D" id="3.90.180.10">
    <property type="entry name" value="Medium-chain alcohol dehydrogenases, catalytic domain"/>
    <property type="match status" value="1"/>
</dbReference>
<dbReference type="PANTHER" id="PTHR44013:SF1">
    <property type="entry name" value="ZINC-TYPE ALCOHOL DEHYDROGENASE-LIKE PROTEIN C16A3.02C"/>
    <property type="match status" value="1"/>
</dbReference>
<dbReference type="Gene3D" id="3.40.50.720">
    <property type="entry name" value="NAD(P)-binding Rossmann-like Domain"/>
    <property type="match status" value="1"/>
</dbReference>
<dbReference type="CDD" id="cd08267">
    <property type="entry name" value="MDR1"/>
    <property type="match status" value="1"/>
</dbReference>
<gene>
    <name evidence="3" type="ORF">DB32_007983</name>
</gene>
<dbReference type="SUPFAM" id="SSF51735">
    <property type="entry name" value="NAD(P)-binding Rossmann-fold domains"/>
    <property type="match status" value="1"/>
</dbReference>
<organism evidence="3 4">
    <name type="scientific">Sandaracinus amylolyticus</name>
    <dbReference type="NCBI Taxonomy" id="927083"/>
    <lineage>
        <taxon>Bacteria</taxon>
        <taxon>Pseudomonadati</taxon>
        <taxon>Myxococcota</taxon>
        <taxon>Polyangia</taxon>
        <taxon>Polyangiales</taxon>
        <taxon>Sandaracinaceae</taxon>
        <taxon>Sandaracinus</taxon>
    </lineage>
</organism>
<evidence type="ECO:0000313" key="3">
    <source>
        <dbReference type="EMBL" id="AKF10834.1"/>
    </source>
</evidence>